<evidence type="ECO:0000256" key="7">
    <source>
        <dbReference type="ARBA" id="ARBA00023136"/>
    </source>
</evidence>
<evidence type="ECO:0000256" key="4">
    <source>
        <dbReference type="ARBA" id="ARBA00022737"/>
    </source>
</evidence>
<feature type="region of interest" description="Disordered" evidence="9">
    <location>
        <begin position="1572"/>
        <end position="1656"/>
    </location>
</feature>
<feature type="compositionally biased region" description="Pro residues" evidence="9">
    <location>
        <begin position="526"/>
        <end position="544"/>
    </location>
</feature>
<dbReference type="Gene3D" id="1.10.555.10">
    <property type="entry name" value="Rho GTPase activation protein"/>
    <property type="match status" value="1"/>
</dbReference>
<feature type="compositionally biased region" description="Polar residues" evidence="9">
    <location>
        <begin position="432"/>
        <end position="444"/>
    </location>
</feature>
<feature type="domain" description="Rho-GAP" evidence="10">
    <location>
        <begin position="1105"/>
        <end position="1362"/>
    </location>
</feature>
<keyword evidence="7 8" id="KW-0472">Membrane</keyword>
<feature type="compositionally biased region" description="Low complexity" evidence="9">
    <location>
        <begin position="1020"/>
        <end position="1038"/>
    </location>
</feature>
<comment type="subcellular location">
    <subcellularLocation>
        <location evidence="1">Mitochondrion membrane</location>
        <topology evidence="1">Multi-pass membrane protein</topology>
    </subcellularLocation>
</comment>
<dbReference type="EMBL" id="JAACJO010000012">
    <property type="protein sequence ID" value="KAF5351698.1"/>
    <property type="molecule type" value="Genomic_DNA"/>
</dbReference>
<evidence type="ECO:0000259" key="10">
    <source>
        <dbReference type="PROSITE" id="PS50238"/>
    </source>
</evidence>
<feature type="compositionally biased region" description="Polar residues" evidence="9">
    <location>
        <begin position="1493"/>
        <end position="1502"/>
    </location>
</feature>
<feature type="region of interest" description="Disordered" evidence="9">
    <location>
        <begin position="786"/>
        <end position="894"/>
    </location>
</feature>
<feature type="compositionally biased region" description="Low complexity" evidence="9">
    <location>
        <begin position="1724"/>
        <end position="1741"/>
    </location>
</feature>
<feature type="region of interest" description="Disordered" evidence="9">
    <location>
        <begin position="487"/>
        <end position="706"/>
    </location>
</feature>
<dbReference type="GO" id="GO:0031966">
    <property type="term" value="C:mitochondrial membrane"/>
    <property type="evidence" value="ECO:0007669"/>
    <property type="project" value="UniProtKB-SubCell"/>
</dbReference>
<protein>
    <recommendedName>
        <fullName evidence="10">Rho-GAP domain-containing protein</fullName>
    </recommendedName>
</protein>
<dbReference type="OrthoDB" id="270584at2759"/>
<dbReference type="InterPro" id="IPR000198">
    <property type="entry name" value="RhoGAP_dom"/>
</dbReference>
<feature type="repeat" description="Solcar" evidence="8">
    <location>
        <begin position="302"/>
        <end position="390"/>
    </location>
</feature>
<feature type="repeat" description="Solcar" evidence="8">
    <location>
        <begin position="210"/>
        <end position="295"/>
    </location>
</feature>
<feature type="compositionally biased region" description="Low complexity" evidence="9">
    <location>
        <begin position="1572"/>
        <end position="1590"/>
    </location>
</feature>
<dbReference type="SMART" id="SM00324">
    <property type="entry name" value="RhoGAP"/>
    <property type="match status" value="1"/>
</dbReference>
<dbReference type="InterPro" id="IPR008936">
    <property type="entry name" value="Rho_GTPase_activation_prot"/>
</dbReference>
<dbReference type="SUPFAM" id="SSF48350">
    <property type="entry name" value="GTPase activation domain, GAP"/>
    <property type="match status" value="1"/>
</dbReference>
<feature type="region of interest" description="Disordered" evidence="9">
    <location>
        <begin position="968"/>
        <end position="1038"/>
    </location>
</feature>
<evidence type="ECO:0000256" key="9">
    <source>
        <dbReference type="SAM" id="MobiDB-lite"/>
    </source>
</evidence>
<feature type="region of interest" description="Disordered" evidence="9">
    <location>
        <begin position="1718"/>
        <end position="1746"/>
    </location>
</feature>
<feature type="region of interest" description="Disordered" evidence="9">
    <location>
        <begin position="919"/>
        <end position="939"/>
    </location>
</feature>
<dbReference type="InterPro" id="IPR018108">
    <property type="entry name" value="MCP_transmembrane"/>
</dbReference>
<keyword evidence="2" id="KW-0813">Transport</keyword>
<dbReference type="Gene3D" id="1.50.40.10">
    <property type="entry name" value="Mitochondrial carrier domain"/>
    <property type="match status" value="2"/>
</dbReference>
<gene>
    <name evidence="11" type="ORF">D9756_007740</name>
</gene>
<feature type="compositionally biased region" description="Low complexity" evidence="9">
    <location>
        <begin position="1628"/>
        <end position="1653"/>
    </location>
</feature>
<feature type="compositionally biased region" description="Low complexity" evidence="9">
    <location>
        <begin position="487"/>
        <end position="501"/>
    </location>
</feature>
<dbReference type="Pfam" id="PF00620">
    <property type="entry name" value="RhoGAP"/>
    <property type="match status" value="2"/>
</dbReference>
<feature type="region of interest" description="Disordered" evidence="9">
    <location>
        <begin position="1466"/>
        <end position="1502"/>
    </location>
</feature>
<feature type="compositionally biased region" description="Polar residues" evidence="9">
    <location>
        <begin position="1611"/>
        <end position="1627"/>
    </location>
</feature>
<evidence type="ECO:0000256" key="3">
    <source>
        <dbReference type="ARBA" id="ARBA00022692"/>
    </source>
</evidence>
<dbReference type="Proteomes" id="UP000559027">
    <property type="component" value="Unassembled WGS sequence"/>
</dbReference>
<evidence type="ECO:0000313" key="11">
    <source>
        <dbReference type="EMBL" id="KAF5351698.1"/>
    </source>
</evidence>
<feature type="compositionally biased region" description="Basic residues" evidence="9">
    <location>
        <begin position="451"/>
        <end position="462"/>
    </location>
</feature>
<evidence type="ECO:0000256" key="8">
    <source>
        <dbReference type="PROSITE-ProRule" id="PRU00282"/>
    </source>
</evidence>
<keyword evidence="6" id="KW-0496">Mitochondrion</keyword>
<evidence type="ECO:0000256" key="6">
    <source>
        <dbReference type="ARBA" id="ARBA00023128"/>
    </source>
</evidence>
<feature type="compositionally biased region" description="Polar residues" evidence="9">
    <location>
        <begin position="592"/>
        <end position="637"/>
    </location>
</feature>
<feature type="compositionally biased region" description="Low complexity" evidence="9">
    <location>
        <begin position="512"/>
        <end position="522"/>
    </location>
</feature>
<feature type="compositionally biased region" description="Low complexity" evidence="9">
    <location>
        <begin position="925"/>
        <end position="939"/>
    </location>
</feature>
<feature type="region of interest" description="Disordered" evidence="9">
    <location>
        <begin position="1221"/>
        <end position="1256"/>
    </location>
</feature>
<keyword evidence="3 8" id="KW-0812">Transmembrane</keyword>
<keyword evidence="4" id="KW-0677">Repeat</keyword>
<feature type="repeat" description="Solcar" evidence="8">
    <location>
        <begin position="44"/>
        <end position="132"/>
    </location>
</feature>
<keyword evidence="5" id="KW-1133">Transmembrane helix</keyword>
<comment type="caution">
    <text evidence="11">The sequence shown here is derived from an EMBL/GenBank/DDBJ whole genome shotgun (WGS) entry which is preliminary data.</text>
</comment>
<dbReference type="Pfam" id="PF00153">
    <property type="entry name" value="Mito_carr"/>
    <property type="match status" value="3"/>
</dbReference>
<keyword evidence="12" id="KW-1185">Reference proteome</keyword>
<reference evidence="11 12" key="1">
    <citation type="journal article" date="2020" name="ISME J.">
        <title>Uncovering the hidden diversity of litter-decomposition mechanisms in mushroom-forming fungi.</title>
        <authorList>
            <person name="Floudas D."/>
            <person name="Bentzer J."/>
            <person name="Ahren D."/>
            <person name="Johansson T."/>
            <person name="Persson P."/>
            <person name="Tunlid A."/>
        </authorList>
    </citation>
    <scope>NUCLEOTIDE SEQUENCE [LARGE SCALE GENOMIC DNA]</scope>
    <source>
        <strain evidence="11 12">CBS 146.42</strain>
    </source>
</reference>
<feature type="compositionally biased region" description="Low complexity" evidence="9">
    <location>
        <begin position="832"/>
        <end position="843"/>
    </location>
</feature>
<feature type="region of interest" description="Disordered" evidence="9">
    <location>
        <begin position="432"/>
        <end position="472"/>
    </location>
</feature>
<dbReference type="InterPro" id="IPR002067">
    <property type="entry name" value="MCP"/>
</dbReference>
<dbReference type="PROSITE" id="PS50920">
    <property type="entry name" value="SOLCAR"/>
    <property type="match status" value="3"/>
</dbReference>
<evidence type="ECO:0000256" key="1">
    <source>
        <dbReference type="ARBA" id="ARBA00004225"/>
    </source>
</evidence>
<dbReference type="PANTHER" id="PTHR24089">
    <property type="entry name" value="SOLUTE CARRIER FAMILY 25"/>
    <property type="match status" value="1"/>
</dbReference>
<organism evidence="11 12">
    <name type="scientific">Leucocoprinus leucothites</name>
    <dbReference type="NCBI Taxonomy" id="201217"/>
    <lineage>
        <taxon>Eukaryota</taxon>
        <taxon>Fungi</taxon>
        <taxon>Dikarya</taxon>
        <taxon>Basidiomycota</taxon>
        <taxon>Agaricomycotina</taxon>
        <taxon>Agaricomycetes</taxon>
        <taxon>Agaricomycetidae</taxon>
        <taxon>Agaricales</taxon>
        <taxon>Agaricineae</taxon>
        <taxon>Agaricaceae</taxon>
        <taxon>Leucocoprinus</taxon>
    </lineage>
</organism>
<feature type="region of interest" description="Disordered" evidence="9">
    <location>
        <begin position="1389"/>
        <end position="1421"/>
    </location>
</feature>
<proteinExistence type="predicted"/>
<dbReference type="PRINTS" id="PR00926">
    <property type="entry name" value="MITOCARRIER"/>
</dbReference>
<evidence type="ECO:0000256" key="2">
    <source>
        <dbReference type="ARBA" id="ARBA00022448"/>
    </source>
</evidence>
<feature type="compositionally biased region" description="Polar residues" evidence="9">
    <location>
        <begin position="1228"/>
        <end position="1237"/>
    </location>
</feature>
<name>A0A8H5D2V6_9AGAR</name>
<dbReference type="InterPro" id="IPR023395">
    <property type="entry name" value="MCP_dom_sf"/>
</dbReference>
<evidence type="ECO:0000313" key="12">
    <source>
        <dbReference type="Proteomes" id="UP000559027"/>
    </source>
</evidence>
<sequence length="1900" mass="201105">MSSTATTTAAATEKVEEKTAVQMGVKDKDVEVKKSTLAFLFLSPEVASYFIAGGCAGAASRTVVSPLERLKIIQQVQPRGSNASYNGVWNSLVRMWREEGFGGFMRGNGINCLRIVPYSAVQFTTYEQLKKWLTRRGTKELDTPKRLVAGALAGITSVYLVRSRLSIATASVDFATAGGTNAVPTGVSAAAGNVTNATGGAISSVAGKAKTALASGYHTSSSHATSTVASAASGAAKALKSKYSPKDLTMWGMTLKVMREEGGVRALYRGLITTAVGVAPYVGINFAAYEALRGYITPPGKATVGRKLSCGALAGSISQTLTYPFDVLRRKMQVAGMQGGQKYSSALDALTSTLRGEGVKGLYRGLWPNLLKVAPSIATSFFTYELVKEMLVGSCALWLSPRDNMQAGRSAEISVVHGPQSHALAVVAPRSSSLPMGSSISKPTEPSVAAKVRRAFAGRRRKEKDNDSRSLAGSFGIARQAVALEVSPSSASSPAQVLSPPKFITNHPKQPSQLSSISSVSSTPKKAPPANDPRPLPPPPPPPKSATEFVSGATSSVTTRPQPPAPVVPPNRSSIMPVTPGMESALTFLAISDQQRQQPTEAQPSLPSRPANSSSGPVQSTYSASDGHSQTEKQMIQGNPRAQEPERTPLQPDVEEPRRIERPRARSESESALLEREYADKRKSDSTISHCTIRPGAGGPRSSRPVSMAESFQSTYTIVPGNGATSSGVVMVNKRLSAVDVDLAMLEEDDDSFRSFDDSEDQRGSMVIVRAEEKVSSPLLKPKRRSMSLNVGIGGSNSSSNGHTHLTPPNASAAELKQPSHSISEGFYNHPTSTSSSLATSHSNHPQTWTPNRMLPNRNLPPVPPDVNASFTYPTQRPLPSHPPPPPSFRQTAVSISSSFAPAAGLARKAVEKVRGALGHMGHHGSSNSGSISSASISSVSGYSSSASVSSVAPSSLPNEFGVLNLSRSPSTRSSATHHTHNSSMHAVNIKEIKERNERERLQQVPTSKKEKKMRRTPNGPSGTHSIGSGSTKSGSDSDAFMFTGPVLGVLLRGPLRNRNGAPATSGVVFQRDLARCVRDTAVWVGKEEADMGRETGGRELMGRPELKVYERRMLPALVVRCAQHLLLWGVQEEGLFRVPGRAAHITKLRTEFDTGVDYDMSGCAPGDLDPHAVASTFKAYLRELPESILTQKLSPYFDAAIEQESSSASAADPHVSQLGLRKGIGLPSSQKPTSHYNPPPSALPSMSSTSSAFPVPNLRKPPSLSTFAVPSLGGTRPASHHLIMALRSLIAQMPKENRDLLRTVVELVRATAKESKLTKMPLSNLLMVFLPSLSISAQLFRVLCEEEGVWSGLVDVSETDRDAEPESEGTKLDENEVLDVRRDTVVLDIRRNSDDQQTQKDDRETSANNAEDDDECEDDDVNAHRRWTVVNRPEIPTVYLDSRSQASSASIASSALVSSSREASTTESSVLHDDLSSASVSTRSARGEETEGTLSSSAESVLTPLTSSAQSSAAYLPLDALDTVKDLSNRDAAHVTGAGPKIQVVGPVPSGLEIGVEREEGQVRRFAVSSPLPYASTPAPSPSNATASSFDKNMPESPASPTSSKRRSIPTLSFPSLSSFGHRNSNSSAGSEPVSPAGSSSSGKGQVSGSIGLRTKKPSLKLMFKKSAGSLNNGPKGIIAVNGSSSAPGSAPGSGGLHSFVSQQLKTASMILASGSVGGGDGSCSSDSSVSTPVSAVTAPGTAMSNSLRTSTSVLELPPALDASFEEGPSLRKQLGLEESPPGTAKPAQPQQKEKIERVKTMIGQTPIADWYSLKSAASSVSDLQSVNRQHAVEEGSSYEEDYDVEARRRTVIGRIRGSAISSQVSLNHLGMDDDDLAEEDWTSSVLLAADVEFGLGRP</sequence>
<dbReference type="SUPFAM" id="SSF103506">
    <property type="entry name" value="Mitochondrial carrier"/>
    <property type="match status" value="1"/>
</dbReference>
<feature type="compositionally biased region" description="Basic and acidic residues" evidence="9">
    <location>
        <begin position="1389"/>
        <end position="1406"/>
    </location>
</feature>
<feature type="region of interest" description="Disordered" evidence="9">
    <location>
        <begin position="1775"/>
        <end position="1795"/>
    </location>
</feature>
<evidence type="ECO:0000256" key="5">
    <source>
        <dbReference type="ARBA" id="ARBA00022989"/>
    </source>
</evidence>
<feature type="compositionally biased region" description="Basic and acidic residues" evidence="9">
    <location>
        <begin position="655"/>
        <end position="685"/>
    </location>
</feature>
<feature type="compositionally biased region" description="Acidic residues" evidence="9">
    <location>
        <begin position="1411"/>
        <end position="1421"/>
    </location>
</feature>
<feature type="compositionally biased region" description="Low complexity" evidence="9">
    <location>
        <begin position="1244"/>
        <end position="1256"/>
    </location>
</feature>
<dbReference type="GO" id="GO:0007165">
    <property type="term" value="P:signal transduction"/>
    <property type="evidence" value="ECO:0007669"/>
    <property type="project" value="InterPro"/>
</dbReference>
<dbReference type="GO" id="GO:0055085">
    <property type="term" value="P:transmembrane transport"/>
    <property type="evidence" value="ECO:0007669"/>
    <property type="project" value="InterPro"/>
</dbReference>
<dbReference type="PROSITE" id="PS50238">
    <property type="entry name" value="RHOGAP"/>
    <property type="match status" value="1"/>
</dbReference>
<feature type="compositionally biased region" description="Basic and acidic residues" evidence="9">
    <location>
        <begin position="989"/>
        <end position="1002"/>
    </location>
</feature>
<accession>A0A8H5D2V6</accession>